<name>A0ABV7ZHJ3_9HELI</name>
<comment type="caution">
    <text evidence="2">The sequence shown here is derived from an EMBL/GenBank/DDBJ whole genome shotgun (WGS) entry which is preliminary data.</text>
</comment>
<evidence type="ECO:0000313" key="3">
    <source>
        <dbReference type="Proteomes" id="UP001595783"/>
    </source>
</evidence>
<reference evidence="3" key="1">
    <citation type="journal article" date="2019" name="Int. J. Syst. Evol. Microbiol.">
        <title>The Global Catalogue of Microorganisms (GCM) 10K type strain sequencing project: providing services to taxonomists for standard genome sequencing and annotation.</title>
        <authorList>
            <consortium name="The Broad Institute Genomics Platform"/>
            <consortium name="The Broad Institute Genome Sequencing Center for Infectious Disease"/>
            <person name="Wu L."/>
            <person name="Ma J."/>
        </authorList>
    </citation>
    <scope>NUCLEOTIDE SEQUENCE [LARGE SCALE GENOMIC DNA]</scope>
    <source>
        <strain evidence="3">CCUG 53816</strain>
    </source>
</reference>
<feature type="region of interest" description="Disordered" evidence="1">
    <location>
        <begin position="110"/>
        <end position="176"/>
    </location>
</feature>
<dbReference type="RefSeq" id="WP_104752139.1">
    <property type="nucleotide sequence ID" value="NZ_FZMF01000015.1"/>
</dbReference>
<proteinExistence type="predicted"/>
<evidence type="ECO:0000256" key="1">
    <source>
        <dbReference type="SAM" id="MobiDB-lite"/>
    </source>
</evidence>
<gene>
    <name evidence="2" type="ORF">ACFOPX_00925</name>
</gene>
<protein>
    <recommendedName>
        <fullName evidence="4">Helix-turn-helix domain-containing protein</fullName>
    </recommendedName>
</protein>
<dbReference type="EMBL" id="JBHRZO010000002">
    <property type="protein sequence ID" value="MFC3847099.1"/>
    <property type="molecule type" value="Genomic_DNA"/>
</dbReference>
<feature type="compositionally biased region" description="Basic and acidic residues" evidence="1">
    <location>
        <begin position="154"/>
        <end position="166"/>
    </location>
</feature>
<accession>A0ABV7ZHJ3</accession>
<dbReference type="Proteomes" id="UP001595783">
    <property type="component" value="Unassembled WGS sequence"/>
</dbReference>
<keyword evidence="3" id="KW-1185">Reference proteome</keyword>
<evidence type="ECO:0008006" key="4">
    <source>
        <dbReference type="Google" id="ProtNLM"/>
    </source>
</evidence>
<sequence length="315" mass="35722">MIAKTLTPNAPFAKLSNAFAQNSNLSLEALGLLSYLLSLPHTWQARTEHLCQRFNICSKTLWKYLKELMRAGLLHITRFRNKNGTFGKIKVLEITDAPLMEPKLEPEACSPQGNFLPVEENPAQAPSARTPEPYQPQGKKFLPIERNMIKKHGERSARAQEEDLKKNLLSSQTPPSQEEASKVKSFFQSFLPSCFNLDLSGLNPQEQEAFHRFITYRSERVKVTSSMKKALLAKMLSLKSQGLDLVECVAFSVRCGFLDVYAPKSHTKERDNKAREILEALMNTYEGLTYDNIGRYLFKLCEADVVEEEEEEGDA</sequence>
<organism evidence="2 3">
    <name type="scientific">Helicobacter baculiformis</name>
    <dbReference type="NCBI Taxonomy" id="427351"/>
    <lineage>
        <taxon>Bacteria</taxon>
        <taxon>Pseudomonadati</taxon>
        <taxon>Campylobacterota</taxon>
        <taxon>Epsilonproteobacteria</taxon>
        <taxon>Campylobacterales</taxon>
        <taxon>Helicobacteraceae</taxon>
        <taxon>Helicobacter</taxon>
    </lineage>
</organism>
<evidence type="ECO:0000313" key="2">
    <source>
        <dbReference type="EMBL" id="MFC3847099.1"/>
    </source>
</evidence>